<dbReference type="SUPFAM" id="SSF55729">
    <property type="entry name" value="Acyl-CoA N-acyltransferases (Nat)"/>
    <property type="match status" value="1"/>
</dbReference>
<evidence type="ECO:0000313" key="3">
    <source>
        <dbReference type="Proteomes" id="UP001139411"/>
    </source>
</evidence>
<comment type="caution">
    <text evidence="2">The sequence shown here is derived from an EMBL/GenBank/DDBJ whole genome shotgun (WGS) entry which is preliminary data.</text>
</comment>
<gene>
    <name evidence="2" type="ORF">L0661_23540</name>
</gene>
<dbReference type="AlphaFoldDB" id="A0A9X1QIY2"/>
<organism evidence="2 3">
    <name type="scientific">Dyadobacter chenhuakuii</name>
    <dbReference type="NCBI Taxonomy" id="2909339"/>
    <lineage>
        <taxon>Bacteria</taxon>
        <taxon>Pseudomonadati</taxon>
        <taxon>Bacteroidota</taxon>
        <taxon>Cytophagia</taxon>
        <taxon>Cytophagales</taxon>
        <taxon>Spirosomataceae</taxon>
        <taxon>Dyadobacter</taxon>
    </lineage>
</organism>
<dbReference type="CDD" id="cd04301">
    <property type="entry name" value="NAT_SF"/>
    <property type="match status" value="1"/>
</dbReference>
<dbReference type="InterPro" id="IPR000182">
    <property type="entry name" value="GNAT_dom"/>
</dbReference>
<dbReference type="RefSeq" id="WP_235179488.1">
    <property type="nucleotide sequence ID" value="NZ_JAKFFV010000019.1"/>
</dbReference>
<dbReference type="InterPro" id="IPR016181">
    <property type="entry name" value="Acyl_CoA_acyltransferase"/>
</dbReference>
<evidence type="ECO:0000259" key="1">
    <source>
        <dbReference type="PROSITE" id="PS51186"/>
    </source>
</evidence>
<reference evidence="2" key="1">
    <citation type="submission" date="2022-01" db="EMBL/GenBank/DDBJ databases">
        <title>Novel species in genus Dyadobacter.</title>
        <authorList>
            <person name="Ma C."/>
        </authorList>
    </citation>
    <scope>NUCLEOTIDE SEQUENCE</scope>
    <source>
        <strain evidence="2">CY357</strain>
    </source>
</reference>
<dbReference type="PROSITE" id="PS51186">
    <property type="entry name" value="GNAT"/>
    <property type="match status" value="1"/>
</dbReference>
<name>A0A9X1QIY2_9BACT</name>
<protein>
    <submittedName>
        <fullName evidence="2">GNAT family N-acetyltransferase</fullName>
    </submittedName>
</protein>
<evidence type="ECO:0000313" key="2">
    <source>
        <dbReference type="EMBL" id="MCF2501312.1"/>
    </source>
</evidence>
<feature type="domain" description="N-acetyltransferase" evidence="1">
    <location>
        <begin position="2"/>
        <end position="142"/>
    </location>
</feature>
<accession>A0A9X1QIY2</accession>
<sequence length="142" mass="16323">MEIIVAKTREQIEFCKEIIFAFRPEVEEATYLDLIMHMITDENYILAYLPNHDNTKAAAFIGYRTKHMLLTGRMIYVDDLYTDPAYRGGGFAGKLLDFVASEATQAGIKTIHLDSGYDLHDAHRLYLNNRYVLACNHFARIV</sequence>
<dbReference type="EMBL" id="JAKFFV010000019">
    <property type="protein sequence ID" value="MCF2501312.1"/>
    <property type="molecule type" value="Genomic_DNA"/>
</dbReference>
<proteinExistence type="predicted"/>
<dbReference type="GO" id="GO:0016747">
    <property type="term" value="F:acyltransferase activity, transferring groups other than amino-acyl groups"/>
    <property type="evidence" value="ECO:0007669"/>
    <property type="project" value="InterPro"/>
</dbReference>
<dbReference type="Pfam" id="PF00583">
    <property type="entry name" value="Acetyltransf_1"/>
    <property type="match status" value="1"/>
</dbReference>
<dbReference type="Gene3D" id="3.40.630.30">
    <property type="match status" value="1"/>
</dbReference>
<dbReference type="Proteomes" id="UP001139411">
    <property type="component" value="Unassembled WGS sequence"/>
</dbReference>